<keyword evidence="10" id="KW-1133">Transmembrane helix</keyword>
<gene>
    <name evidence="13" type="ORF">GCM10010334_53200</name>
</gene>
<keyword evidence="8" id="KW-0902">Two-component regulatory system</keyword>
<dbReference type="InterPro" id="IPR003594">
    <property type="entry name" value="HATPase_dom"/>
</dbReference>
<dbReference type="InterPro" id="IPR050482">
    <property type="entry name" value="Sensor_HK_TwoCompSys"/>
</dbReference>
<proteinExistence type="predicted"/>
<dbReference type="PANTHER" id="PTHR24421:SF10">
    <property type="entry name" value="NITRATE_NITRITE SENSOR PROTEIN NARQ"/>
    <property type="match status" value="1"/>
</dbReference>
<evidence type="ECO:0000313" key="14">
    <source>
        <dbReference type="Proteomes" id="UP000638353"/>
    </source>
</evidence>
<evidence type="ECO:0000256" key="1">
    <source>
        <dbReference type="ARBA" id="ARBA00000085"/>
    </source>
</evidence>
<evidence type="ECO:0000313" key="13">
    <source>
        <dbReference type="EMBL" id="GHD04420.1"/>
    </source>
</evidence>
<feature type="transmembrane region" description="Helical" evidence="10">
    <location>
        <begin position="67"/>
        <end position="89"/>
    </location>
</feature>
<dbReference type="GO" id="GO:0016020">
    <property type="term" value="C:membrane"/>
    <property type="evidence" value="ECO:0007669"/>
    <property type="project" value="InterPro"/>
</dbReference>
<evidence type="ECO:0000256" key="4">
    <source>
        <dbReference type="ARBA" id="ARBA00022679"/>
    </source>
</evidence>
<evidence type="ECO:0000256" key="10">
    <source>
        <dbReference type="SAM" id="Phobius"/>
    </source>
</evidence>
<evidence type="ECO:0000256" key="9">
    <source>
        <dbReference type="SAM" id="MobiDB-lite"/>
    </source>
</evidence>
<evidence type="ECO:0000256" key="2">
    <source>
        <dbReference type="ARBA" id="ARBA00012438"/>
    </source>
</evidence>
<name>A0A918X1U2_9ACTN</name>
<feature type="region of interest" description="Disordered" evidence="9">
    <location>
        <begin position="383"/>
        <end position="406"/>
    </location>
</feature>
<reference evidence="13" key="1">
    <citation type="journal article" date="2014" name="Int. J. Syst. Evol. Microbiol.">
        <title>Complete genome sequence of Corynebacterium casei LMG S-19264T (=DSM 44701T), isolated from a smear-ripened cheese.</title>
        <authorList>
            <consortium name="US DOE Joint Genome Institute (JGI-PGF)"/>
            <person name="Walter F."/>
            <person name="Albersmeier A."/>
            <person name="Kalinowski J."/>
            <person name="Ruckert C."/>
        </authorList>
    </citation>
    <scope>NUCLEOTIDE SEQUENCE</scope>
    <source>
        <strain evidence="13">JCM 4637</strain>
    </source>
</reference>
<dbReference type="SUPFAM" id="SSF55874">
    <property type="entry name" value="ATPase domain of HSP90 chaperone/DNA topoisomerase II/histidine kinase"/>
    <property type="match status" value="1"/>
</dbReference>
<dbReference type="AlphaFoldDB" id="A0A918X1U2"/>
<reference evidence="13" key="2">
    <citation type="submission" date="2020-09" db="EMBL/GenBank/DDBJ databases">
        <authorList>
            <person name="Sun Q."/>
            <person name="Ohkuma M."/>
        </authorList>
    </citation>
    <scope>NUCLEOTIDE SEQUENCE</scope>
    <source>
        <strain evidence="13">JCM 4637</strain>
    </source>
</reference>
<dbReference type="GO" id="GO:0000155">
    <property type="term" value="F:phosphorelay sensor kinase activity"/>
    <property type="evidence" value="ECO:0007669"/>
    <property type="project" value="InterPro"/>
</dbReference>
<dbReference type="GO" id="GO:0046983">
    <property type="term" value="F:protein dimerization activity"/>
    <property type="evidence" value="ECO:0007669"/>
    <property type="project" value="InterPro"/>
</dbReference>
<keyword evidence="5" id="KW-0547">Nucleotide-binding</keyword>
<keyword evidence="3" id="KW-0597">Phosphoprotein</keyword>
<evidence type="ECO:0000256" key="7">
    <source>
        <dbReference type="ARBA" id="ARBA00022840"/>
    </source>
</evidence>
<dbReference type="Gene3D" id="3.30.565.10">
    <property type="entry name" value="Histidine kinase-like ATPase, C-terminal domain"/>
    <property type="match status" value="1"/>
</dbReference>
<comment type="catalytic activity">
    <reaction evidence="1">
        <text>ATP + protein L-histidine = ADP + protein N-phospho-L-histidine.</text>
        <dbReference type="EC" id="2.7.13.3"/>
    </reaction>
</comment>
<keyword evidence="6" id="KW-0418">Kinase</keyword>
<evidence type="ECO:0000256" key="3">
    <source>
        <dbReference type="ARBA" id="ARBA00022553"/>
    </source>
</evidence>
<dbReference type="GO" id="GO:0005524">
    <property type="term" value="F:ATP binding"/>
    <property type="evidence" value="ECO:0007669"/>
    <property type="project" value="UniProtKB-KW"/>
</dbReference>
<keyword evidence="4" id="KW-0808">Transferase</keyword>
<dbReference type="InterPro" id="IPR036890">
    <property type="entry name" value="HATPase_C_sf"/>
</dbReference>
<dbReference type="PANTHER" id="PTHR24421">
    <property type="entry name" value="NITRATE/NITRITE SENSOR PROTEIN NARX-RELATED"/>
    <property type="match status" value="1"/>
</dbReference>
<accession>A0A918X1U2</accession>
<evidence type="ECO:0000256" key="8">
    <source>
        <dbReference type="ARBA" id="ARBA00023012"/>
    </source>
</evidence>
<protein>
    <recommendedName>
        <fullName evidence="2">histidine kinase</fullName>
        <ecNumber evidence="2">2.7.13.3</ecNumber>
    </recommendedName>
</protein>
<dbReference type="EC" id="2.7.13.3" evidence="2"/>
<organism evidence="13 14">
    <name type="scientific">Streptomyces finlayi</name>
    <dbReference type="NCBI Taxonomy" id="67296"/>
    <lineage>
        <taxon>Bacteria</taxon>
        <taxon>Bacillati</taxon>
        <taxon>Actinomycetota</taxon>
        <taxon>Actinomycetes</taxon>
        <taxon>Kitasatosporales</taxon>
        <taxon>Streptomycetaceae</taxon>
        <taxon>Streptomyces</taxon>
    </lineage>
</organism>
<feature type="domain" description="Signal transduction histidine kinase subgroup 3 dimerisation and phosphoacceptor" evidence="12">
    <location>
        <begin position="182"/>
        <end position="248"/>
    </location>
</feature>
<dbReference type="InterPro" id="IPR011712">
    <property type="entry name" value="Sig_transdc_His_kin_sub3_dim/P"/>
</dbReference>
<keyword evidence="10" id="KW-0472">Membrane</keyword>
<evidence type="ECO:0000256" key="5">
    <source>
        <dbReference type="ARBA" id="ARBA00022741"/>
    </source>
</evidence>
<evidence type="ECO:0000259" key="11">
    <source>
        <dbReference type="Pfam" id="PF02518"/>
    </source>
</evidence>
<evidence type="ECO:0000256" key="6">
    <source>
        <dbReference type="ARBA" id="ARBA00022777"/>
    </source>
</evidence>
<dbReference type="Proteomes" id="UP000638353">
    <property type="component" value="Unassembled WGS sequence"/>
</dbReference>
<evidence type="ECO:0000259" key="12">
    <source>
        <dbReference type="Pfam" id="PF07730"/>
    </source>
</evidence>
<dbReference type="Pfam" id="PF02518">
    <property type="entry name" value="HATPase_c"/>
    <property type="match status" value="1"/>
</dbReference>
<keyword evidence="7" id="KW-0067">ATP-binding</keyword>
<sequence length="406" mass="43818">MRPDLRDYAATMLRFRPPHADLLLALAQTTVAVLLGQESVAQGRPALDLLGYVLLGLVNLPTAFRTRAPVAVCLLVHAAWIAYITAGYWPVAGSFGPMLAVYTVASLRPLRISVACTVLMGAAWVCAGLLDPRSSMPAVVAQAMVWPAALCRFGVVARRSAKLARRLREEQEERARREVYEERGRIARELHDVVAHHMSVISVQSGLAQFVFASDPPTARAALGTIADTSAEALEEMRRMLRLLRAPDDRDDENAPDAPMPGLARLAEMVERVRAGGVPVELKVTGTRRPLAPGVELCAYRVVQEALTNVLKHAPGAPTVVELRYRPHQVTVRVVNEESSGGEGVIPAKVVGGSGHGLIGMRERAKLYGGTISIGPHGGADSGGYEVRLDLPTSPRAARPEDDRKR</sequence>
<dbReference type="CDD" id="cd16917">
    <property type="entry name" value="HATPase_UhpB-NarQ-NarX-like"/>
    <property type="match status" value="1"/>
</dbReference>
<dbReference type="Pfam" id="PF07730">
    <property type="entry name" value="HisKA_3"/>
    <property type="match status" value="1"/>
</dbReference>
<dbReference type="Gene3D" id="1.20.5.1930">
    <property type="match status" value="1"/>
</dbReference>
<keyword evidence="10" id="KW-0812">Transmembrane</keyword>
<comment type="caution">
    <text evidence="13">The sequence shown here is derived from an EMBL/GenBank/DDBJ whole genome shotgun (WGS) entry which is preliminary data.</text>
</comment>
<dbReference type="EMBL" id="BMVC01000011">
    <property type="protein sequence ID" value="GHD04420.1"/>
    <property type="molecule type" value="Genomic_DNA"/>
</dbReference>
<feature type="domain" description="Histidine kinase/HSP90-like ATPase" evidence="11">
    <location>
        <begin position="299"/>
        <end position="393"/>
    </location>
</feature>